<name>W4GX87_APHAT</name>
<protein>
    <recommendedName>
        <fullName evidence="2">PhoD-like phosphatase metallophosphatase domain-containing protein</fullName>
    </recommendedName>
</protein>
<dbReference type="OrthoDB" id="10266805at2759"/>
<keyword evidence="1" id="KW-1133">Transmembrane helix</keyword>
<evidence type="ECO:0000259" key="2">
    <source>
        <dbReference type="Pfam" id="PF09423"/>
    </source>
</evidence>
<dbReference type="PANTHER" id="PTHR33987">
    <property type="entry name" value="CALCINEURIN-LIKE METALLO-PHOSPHOESTERASE SUPERFAMILY PROTEIN"/>
    <property type="match status" value="1"/>
</dbReference>
<organism evidence="3">
    <name type="scientific">Aphanomyces astaci</name>
    <name type="common">Crayfish plague agent</name>
    <dbReference type="NCBI Taxonomy" id="112090"/>
    <lineage>
        <taxon>Eukaryota</taxon>
        <taxon>Sar</taxon>
        <taxon>Stramenopiles</taxon>
        <taxon>Oomycota</taxon>
        <taxon>Saprolegniomycetes</taxon>
        <taxon>Saprolegniales</taxon>
        <taxon>Verrucalvaceae</taxon>
        <taxon>Aphanomyces</taxon>
    </lineage>
</organism>
<sequence>MKVVLSTTALAVGCVGSAQSKAMDTSKTLRRFAFGSNIHQDLPQPIWRAIEKTNPELFLSLGNNIYGDDTKYEWKSLTQGIDRDAEPVGLQEKYEKQRNNSDYARFVESTPVVGIWDDHDYGSNDGNKEFDHRELSQELFLDFIGELEDSPRRTQAGIYTSYTFGSGDQAVKLLLLDNRYHKDPYVSKHAKKNVTDFNGQNGDILGEAQWTWLAAQLYESTAAFHVIGSALQVLPNDRWFGTESYSAFSVAHRRFVDLLQVSNASGVVLLSGNVEFAEINQVQCGATNAFKLTEVTSSGLTHSALEWTISPFHLASAFWYTVSNALLPWHYRLNRRAHFGGLNFGDVQFDWTTSPPTAVVSVKDVRGRVKLQTVFPSTKFGEPAENTGCEPIHAVSPGSVMVRVMALFAIMTVFFASVLVNVVVVVVVPLQILRRLVFGQPVKPKAD</sequence>
<gene>
    <name evidence="3" type="ORF">H257_03574</name>
</gene>
<evidence type="ECO:0000256" key="1">
    <source>
        <dbReference type="SAM" id="Phobius"/>
    </source>
</evidence>
<dbReference type="CDD" id="cd07389">
    <property type="entry name" value="MPP_PhoD"/>
    <property type="match status" value="1"/>
</dbReference>
<keyword evidence="1" id="KW-0472">Membrane</keyword>
<accession>W4GX87</accession>
<dbReference type="RefSeq" id="XP_009826027.1">
    <property type="nucleotide sequence ID" value="XM_009827725.1"/>
</dbReference>
<feature type="transmembrane region" description="Helical" evidence="1">
    <location>
        <begin position="404"/>
        <end position="428"/>
    </location>
</feature>
<dbReference type="InterPro" id="IPR038607">
    <property type="entry name" value="PhoD-like_sf"/>
</dbReference>
<dbReference type="AlphaFoldDB" id="W4GX87"/>
<keyword evidence="1" id="KW-0812">Transmembrane</keyword>
<dbReference type="VEuPathDB" id="FungiDB:H257_03574"/>
<dbReference type="InterPro" id="IPR018946">
    <property type="entry name" value="PhoD-like_MPP"/>
</dbReference>
<evidence type="ECO:0000313" key="3">
    <source>
        <dbReference type="EMBL" id="ETV84335.1"/>
    </source>
</evidence>
<dbReference type="EMBL" id="KI913119">
    <property type="protein sequence ID" value="ETV84335.1"/>
    <property type="molecule type" value="Genomic_DNA"/>
</dbReference>
<dbReference type="Gene3D" id="3.60.21.70">
    <property type="entry name" value="PhoD-like phosphatase"/>
    <property type="match status" value="1"/>
</dbReference>
<dbReference type="Pfam" id="PF09423">
    <property type="entry name" value="PhoD"/>
    <property type="match status" value="1"/>
</dbReference>
<dbReference type="STRING" id="112090.W4GX87"/>
<reference evidence="3" key="1">
    <citation type="submission" date="2013-12" db="EMBL/GenBank/DDBJ databases">
        <title>The Genome Sequence of Aphanomyces astaci APO3.</title>
        <authorList>
            <consortium name="The Broad Institute Genomics Platform"/>
            <person name="Russ C."/>
            <person name="Tyler B."/>
            <person name="van West P."/>
            <person name="Dieguez-Uribeondo J."/>
            <person name="Young S.K."/>
            <person name="Zeng Q."/>
            <person name="Gargeya S."/>
            <person name="Fitzgerald M."/>
            <person name="Abouelleil A."/>
            <person name="Alvarado L."/>
            <person name="Chapman S.B."/>
            <person name="Gainer-Dewar J."/>
            <person name="Goldberg J."/>
            <person name="Griggs A."/>
            <person name="Gujja S."/>
            <person name="Hansen M."/>
            <person name="Howarth C."/>
            <person name="Imamovic A."/>
            <person name="Ireland A."/>
            <person name="Larimer J."/>
            <person name="McCowan C."/>
            <person name="Murphy C."/>
            <person name="Pearson M."/>
            <person name="Poon T.W."/>
            <person name="Priest M."/>
            <person name="Roberts A."/>
            <person name="Saif S."/>
            <person name="Shea T."/>
            <person name="Sykes S."/>
            <person name="Wortman J."/>
            <person name="Nusbaum C."/>
            <person name="Birren B."/>
        </authorList>
    </citation>
    <scope>NUCLEOTIDE SEQUENCE [LARGE SCALE GENOMIC DNA]</scope>
    <source>
        <strain evidence="3">APO3</strain>
    </source>
</reference>
<dbReference type="PANTHER" id="PTHR33987:SF1">
    <property type="entry name" value="CALCINEURIN-LIKE METALLO-PHOSPHOESTERASE SUPERFAMILY PROTEIN"/>
    <property type="match status" value="1"/>
</dbReference>
<dbReference type="SUPFAM" id="SSF56300">
    <property type="entry name" value="Metallo-dependent phosphatases"/>
    <property type="match status" value="1"/>
</dbReference>
<feature type="domain" description="PhoD-like phosphatase metallophosphatase" evidence="2">
    <location>
        <begin position="45"/>
        <end position="306"/>
    </location>
</feature>
<dbReference type="InterPro" id="IPR029052">
    <property type="entry name" value="Metallo-depent_PP-like"/>
</dbReference>
<proteinExistence type="predicted"/>
<dbReference type="GeneID" id="20805570"/>